<evidence type="ECO:0000313" key="2">
    <source>
        <dbReference type="EMBL" id="KAL3399456.1"/>
    </source>
</evidence>
<feature type="region of interest" description="Disordered" evidence="1">
    <location>
        <begin position="40"/>
        <end position="60"/>
    </location>
</feature>
<evidence type="ECO:0000313" key="3">
    <source>
        <dbReference type="Proteomes" id="UP001627154"/>
    </source>
</evidence>
<accession>A0ABD2X294</accession>
<dbReference type="AlphaFoldDB" id="A0ABD2X294"/>
<feature type="compositionally biased region" description="Basic and acidic residues" evidence="1">
    <location>
        <begin position="84"/>
        <end position="107"/>
    </location>
</feature>
<gene>
    <name evidence="2" type="ORF">TKK_006740</name>
</gene>
<keyword evidence="3" id="KW-1185">Reference proteome</keyword>
<protein>
    <submittedName>
        <fullName evidence="2">Uncharacterized protein</fullName>
    </submittedName>
</protein>
<dbReference type="EMBL" id="JBJJXI010000055">
    <property type="protein sequence ID" value="KAL3399456.1"/>
    <property type="molecule type" value="Genomic_DNA"/>
</dbReference>
<dbReference type="Proteomes" id="UP001627154">
    <property type="component" value="Unassembled WGS sequence"/>
</dbReference>
<name>A0ABD2X294_9HYME</name>
<reference evidence="2 3" key="1">
    <citation type="journal article" date="2024" name="bioRxiv">
        <title>A reference genome for Trichogramma kaykai: A tiny desert-dwelling parasitoid wasp with competing sex-ratio distorters.</title>
        <authorList>
            <person name="Culotta J."/>
            <person name="Lindsey A.R."/>
        </authorList>
    </citation>
    <scope>NUCLEOTIDE SEQUENCE [LARGE SCALE GENOMIC DNA]</scope>
    <source>
        <strain evidence="2 3">KSX58</strain>
    </source>
</reference>
<evidence type="ECO:0000256" key="1">
    <source>
        <dbReference type="SAM" id="MobiDB-lite"/>
    </source>
</evidence>
<sequence>MFINIDSSNDSTAAELAEKILSHYALGGFSSDIIAAQKVTQDSSRTNTQRPRNPTNAGNLLITTYPYKHNSVEKKASALAKEKGPFESVMERESELGCPSAKRDRIRAQGLAKASPVA</sequence>
<feature type="region of interest" description="Disordered" evidence="1">
    <location>
        <begin position="84"/>
        <end position="118"/>
    </location>
</feature>
<proteinExistence type="predicted"/>
<organism evidence="2 3">
    <name type="scientific">Trichogramma kaykai</name>
    <dbReference type="NCBI Taxonomy" id="54128"/>
    <lineage>
        <taxon>Eukaryota</taxon>
        <taxon>Metazoa</taxon>
        <taxon>Ecdysozoa</taxon>
        <taxon>Arthropoda</taxon>
        <taxon>Hexapoda</taxon>
        <taxon>Insecta</taxon>
        <taxon>Pterygota</taxon>
        <taxon>Neoptera</taxon>
        <taxon>Endopterygota</taxon>
        <taxon>Hymenoptera</taxon>
        <taxon>Apocrita</taxon>
        <taxon>Proctotrupomorpha</taxon>
        <taxon>Chalcidoidea</taxon>
        <taxon>Trichogrammatidae</taxon>
        <taxon>Trichogramma</taxon>
    </lineage>
</organism>
<comment type="caution">
    <text evidence="2">The sequence shown here is derived from an EMBL/GenBank/DDBJ whole genome shotgun (WGS) entry which is preliminary data.</text>
</comment>